<evidence type="ECO:0000313" key="1">
    <source>
        <dbReference type="EMBL" id="MWV29433.1"/>
    </source>
</evidence>
<gene>
    <name evidence="1" type="ORF">GRF63_16155</name>
</gene>
<sequence>MEQKNLSCVALPLRNCHFAPKSVTLAAKNVTRCGAKRNLRRDCTAQSANFLQGEIQQHGQGGSITIHM</sequence>
<comment type="caution">
    <text evidence="1">The sequence shown here is derived from an EMBL/GenBank/DDBJ whole genome shotgun (WGS) entry which is preliminary data.</text>
</comment>
<dbReference type="Proteomes" id="UP000461409">
    <property type="component" value="Unassembled WGS sequence"/>
</dbReference>
<organism evidence="1 2">
    <name type="scientific">Aurantiacibacter rhizosphaerae</name>
    <dbReference type="NCBI Taxonomy" id="2691582"/>
    <lineage>
        <taxon>Bacteria</taxon>
        <taxon>Pseudomonadati</taxon>
        <taxon>Pseudomonadota</taxon>
        <taxon>Alphaproteobacteria</taxon>
        <taxon>Sphingomonadales</taxon>
        <taxon>Erythrobacteraceae</taxon>
        <taxon>Aurantiacibacter</taxon>
    </lineage>
</organism>
<name>A0A844XI92_9SPHN</name>
<dbReference type="AlphaFoldDB" id="A0A844XI92"/>
<proteinExistence type="predicted"/>
<evidence type="ECO:0000313" key="2">
    <source>
        <dbReference type="Proteomes" id="UP000461409"/>
    </source>
</evidence>
<accession>A0A844XI92</accession>
<dbReference type="RefSeq" id="WP_160487088.1">
    <property type="nucleotide sequence ID" value="NZ_WUBR01000004.1"/>
</dbReference>
<keyword evidence="2" id="KW-1185">Reference proteome</keyword>
<dbReference type="EMBL" id="WUBR01000004">
    <property type="protein sequence ID" value="MWV29433.1"/>
    <property type="molecule type" value="Genomic_DNA"/>
</dbReference>
<protein>
    <submittedName>
        <fullName evidence="1">Uncharacterized protein</fullName>
    </submittedName>
</protein>
<reference evidence="1 2" key="2">
    <citation type="submission" date="2020-02" db="EMBL/GenBank/DDBJ databases">
        <title>Erythrobacter dongmakensis sp. nov., isolated from a tidal mudflat.</title>
        <authorList>
            <person name="Kim I.S."/>
        </authorList>
    </citation>
    <scope>NUCLEOTIDE SEQUENCE [LARGE SCALE GENOMIC DNA]</scope>
    <source>
        <strain evidence="1 2">GH3-10</strain>
    </source>
</reference>
<reference evidence="1 2" key="1">
    <citation type="submission" date="2019-12" db="EMBL/GenBank/DDBJ databases">
        <authorList>
            <person name="Lee S.D."/>
        </authorList>
    </citation>
    <scope>NUCLEOTIDE SEQUENCE [LARGE SCALE GENOMIC DNA]</scope>
    <source>
        <strain evidence="1 2">GH3-10</strain>
    </source>
</reference>